<feature type="binding site" evidence="12">
    <location>
        <position position="374"/>
    </location>
    <ligand>
        <name>Zn(2+)</name>
        <dbReference type="ChEBI" id="CHEBI:29105"/>
    </ligand>
</feature>
<dbReference type="GO" id="GO:0070403">
    <property type="term" value="F:NAD+ binding"/>
    <property type="evidence" value="ECO:0007669"/>
    <property type="project" value="InterPro"/>
</dbReference>
<comment type="cofactor">
    <cofactor evidence="1">
        <name>Zn(2+)</name>
        <dbReference type="ChEBI" id="CHEBI:29105"/>
    </cofactor>
</comment>
<feature type="binding site" evidence="12">
    <location>
        <position position="377"/>
    </location>
    <ligand>
        <name>Zn(2+)</name>
        <dbReference type="ChEBI" id="CHEBI:29105"/>
    </ligand>
</feature>
<keyword evidence="6 12" id="KW-0479">Metal-binding</keyword>
<evidence type="ECO:0000256" key="8">
    <source>
        <dbReference type="ARBA" id="ARBA00023015"/>
    </source>
</evidence>
<reference evidence="15 16" key="1">
    <citation type="submission" date="2017-05" db="EMBL/GenBank/DDBJ databases">
        <title>The Genome Sequence of Candida krusei Ckrusei653.</title>
        <authorList>
            <person name="Cuomo C."/>
            <person name="Forche A."/>
            <person name="Young S."/>
            <person name="Abouelleil A."/>
            <person name="Cao P."/>
            <person name="Chapman S."/>
            <person name="Cusick C."/>
            <person name="Shea T."/>
            <person name="Nusbaum C."/>
            <person name="Birren B."/>
        </authorList>
    </citation>
    <scope>NUCLEOTIDE SEQUENCE [LARGE SCALE GENOMIC DNA]</scope>
    <source>
        <strain evidence="15 16">Ckrusei653</strain>
    </source>
</reference>
<keyword evidence="7 12" id="KW-0862">Zinc</keyword>
<feature type="compositionally biased region" description="Acidic residues" evidence="13">
    <location>
        <begin position="114"/>
        <end position="141"/>
    </location>
</feature>
<evidence type="ECO:0000259" key="14">
    <source>
        <dbReference type="PROSITE" id="PS50305"/>
    </source>
</evidence>
<dbReference type="InterPro" id="IPR029035">
    <property type="entry name" value="DHS-like_NAD/FAD-binding_dom"/>
</dbReference>
<dbReference type="GO" id="GO:0046970">
    <property type="term" value="F:histone H4K16 deacetylase activity, NAD-dependent"/>
    <property type="evidence" value="ECO:0007669"/>
    <property type="project" value="TreeGrafter"/>
</dbReference>
<keyword evidence="5" id="KW-0808">Transferase</keyword>
<feature type="binding site" evidence="12">
    <location>
        <position position="401"/>
    </location>
    <ligand>
        <name>Zn(2+)</name>
        <dbReference type="ChEBI" id="CHEBI:29105"/>
    </ligand>
</feature>
<evidence type="ECO:0000256" key="13">
    <source>
        <dbReference type="SAM" id="MobiDB-lite"/>
    </source>
</evidence>
<dbReference type="PANTHER" id="PTHR11085:SF9">
    <property type="entry name" value="NAD-DEPENDENT PROTEIN DEACETYLASE SIRTUIN-1"/>
    <property type="match status" value="1"/>
</dbReference>
<accession>A0A1Z8JKN0</accession>
<dbReference type="EMBL" id="NHMM01000005">
    <property type="protein sequence ID" value="OUT21144.1"/>
    <property type="molecule type" value="Genomic_DNA"/>
</dbReference>
<proteinExistence type="inferred from homology"/>
<evidence type="ECO:0000313" key="16">
    <source>
        <dbReference type="Proteomes" id="UP000195871"/>
    </source>
</evidence>
<dbReference type="Pfam" id="PF04574">
    <property type="entry name" value="DUF592"/>
    <property type="match status" value="2"/>
</dbReference>
<dbReference type="VEuPathDB" id="FungiDB:C5L36_0B01610"/>
<evidence type="ECO:0000256" key="5">
    <source>
        <dbReference type="ARBA" id="ARBA00022679"/>
    </source>
</evidence>
<keyword evidence="8" id="KW-0805">Transcription regulation</keyword>
<evidence type="ECO:0000256" key="3">
    <source>
        <dbReference type="ARBA" id="ARBA00006924"/>
    </source>
</evidence>
<feature type="active site" description="Proton acceptor" evidence="12">
    <location>
        <position position="366"/>
    </location>
</feature>
<dbReference type="AlphaFoldDB" id="A0A1Z8JKN0"/>
<dbReference type="InterPro" id="IPR026591">
    <property type="entry name" value="Sirtuin_cat_small_dom_sf"/>
</dbReference>
<evidence type="ECO:0000256" key="6">
    <source>
        <dbReference type="ARBA" id="ARBA00022723"/>
    </source>
</evidence>
<evidence type="ECO:0000256" key="2">
    <source>
        <dbReference type="ARBA" id="ARBA00004123"/>
    </source>
</evidence>
<dbReference type="Gene3D" id="1.20.120.1710">
    <property type="match status" value="1"/>
</dbReference>
<keyword evidence="11" id="KW-0539">Nucleus</keyword>
<evidence type="ECO:0000256" key="7">
    <source>
        <dbReference type="ARBA" id="ARBA00022833"/>
    </source>
</evidence>
<evidence type="ECO:0000256" key="11">
    <source>
        <dbReference type="ARBA" id="ARBA00023242"/>
    </source>
</evidence>
<sequence length="585" mass="66037">MVEIDRGRPDRMSSTETSVDSNESRPKRTKRSSSVDYSQGLSVQTDIRNGSTDTTDKEKNSINYIQLDGKKVELEVISSSSSDNSDNSDGEDSSAIEETAFTNATNDNNYENSDNSEDEDGDSDISELEFEQPTSPEDDIGLDLFNKEAVIPPLSEIRITKKVSSQVRKYLKTEGHGKFLDLFLPPGPTPDDIFTLVKLLGFQPPKIRGLRTLPSDVILRASITCLKNAINKVIRTRTRLPDFHEIKHVVDALSKAENIIILTGAGISTSLGIPDFRSSQGFYSKMRNLGLDDPQEVFSLDVFRRDPSIFYSIAYMILPPEDSSTPLHAFIKLLQDKGKLLRNYTQNIDNLEGNVGVLPEKLVQCHGSFATASCITCKYNIPGETLYPNLRSKKIAYCPFCESERKALLKKFEKHEDEGLGYSSRFQYVKSFGVMKPDITFFGENLPDRYHDTIKEDIEKCDLLITIGTSLKVAPVSEIVNRIPAHVPQILINRDPINHCEFDVEFLGYCDQAITWICGKTDLSWEIPHPKYKEILDSGLELEVIDQEYGRYRITDVDERLKERLTKLEETKKLDIETQGAVRDE</sequence>
<dbReference type="Gene3D" id="3.40.50.1220">
    <property type="entry name" value="TPP-binding domain"/>
    <property type="match status" value="1"/>
</dbReference>
<dbReference type="InterPro" id="IPR026590">
    <property type="entry name" value="Ssirtuin_cat_dom"/>
</dbReference>
<gene>
    <name evidence="15" type="ORF">CAS74_003258</name>
</gene>
<evidence type="ECO:0000313" key="15">
    <source>
        <dbReference type="EMBL" id="OUT21144.1"/>
    </source>
</evidence>
<evidence type="ECO:0000256" key="1">
    <source>
        <dbReference type="ARBA" id="ARBA00001947"/>
    </source>
</evidence>
<dbReference type="InterPro" id="IPR003000">
    <property type="entry name" value="Sirtuin"/>
</dbReference>
<keyword evidence="4" id="KW-0678">Repressor</keyword>
<dbReference type="GO" id="GO:0046872">
    <property type="term" value="F:metal ion binding"/>
    <property type="evidence" value="ECO:0007669"/>
    <property type="project" value="UniProtKB-KW"/>
</dbReference>
<name>A0A1Z8JKN0_PICKU</name>
<evidence type="ECO:0000256" key="10">
    <source>
        <dbReference type="ARBA" id="ARBA00023163"/>
    </source>
</evidence>
<dbReference type="Proteomes" id="UP000195871">
    <property type="component" value="Unassembled WGS sequence"/>
</dbReference>
<keyword evidence="10" id="KW-0804">Transcription</keyword>
<dbReference type="InterPro" id="IPR050134">
    <property type="entry name" value="NAD-dep_sirtuin_deacylases"/>
</dbReference>
<evidence type="ECO:0000256" key="12">
    <source>
        <dbReference type="PROSITE-ProRule" id="PRU00236"/>
    </source>
</evidence>
<dbReference type="Gene3D" id="3.30.1600.10">
    <property type="entry name" value="SIR2/SIRT2 'Small Domain"/>
    <property type="match status" value="1"/>
</dbReference>
<dbReference type="Pfam" id="PF02146">
    <property type="entry name" value="SIR2"/>
    <property type="match status" value="1"/>
</dbReference>
<organism evidence="15 16">
    <name type="scientific">Pichia kudriavzevii</name>
    <name type="common">Yeast</name>
    <name type="synonym">Issatchenkia orientalis</name>
    <dbReference type="NCBI Taxonomy" id="4909"/>
    <lineage>
        <taxon>Eukaryota</taxon>
        <taxon>Fungi</taxon>
        <taxon>Dikarya</taxon>
        <taxon>Ascomycota</taxon>
        <taxon>Saccharomycotina</taxon>
        <taxon>Pichiomycetes</taxon>
        <taxon>Pichiales</taxon>
        <taxon>Pichiaceae</taxon>
        <taxon>Pichia</taxon>
    </lineage>
</organism>
<comment type="caution">
    <text evidence="15">The sequence shown here is derived from an EMBL/GenBank/DDBJ whole genome shotgun (WGS) entry which is preliminary data.</text>
</comment>
<dbReference type="InterPro" id="IPR007654">
    <property type="entry name" value="NAD-dep_histone_deAcase_SIR2_N"/>
</dbReference>
<feature type="compositionally biased region" description="Basic and acidic residues" evidence="13">
    <location>
        <begin position="1"/>
        <end position="13"/>
    </location>
</feature>
<keyword evidence="9" id="KW-0520">NAD</keyword>
<dbReference type="SUPFAM" id="SSF52467">
    <property type="entry name" value="DHS-like NAD/FAD-binding domain"/>
    <property type="match status" value="1"/>
</dbReference>
<feature type="domain" description="Deacetylase sirtuin-type" evidence="14">
    <location>
        <begin position="239"/>
        <end position="526"/>
    </location>
</feature>
<feature type="compositionally biased region" description="Polar residues" evidence="13">
    <location>
        <begin position="32"/>
        <end position="53"/>
    </location>
</feature>
<dbReference type="GO" id="GO:0005634">
    <property type="term" value="C:nucleus"/>
    <property type="evidence" value="ECO:0007669"/>
    <property type="project" value="UniProtKB-SubCell"/>
</dbReference>
<feature type="region of interest" description="Disordered" evidence="13">
    <location>
        <begin position="1"/>
        <end position="65"/>
    </location>
</feature>
<evidence type="ECO:0000256" key="9">
    <source>
        <dbReference type="ARBA" id="ARBA00023027"/>
    </source>
</evidence>
<evidence type="ECO:0000256" key="4">
    <source>
        <dbReference type="ARBA" id="ARBA00022491"/>
    </source>
</evidence>
<feature type="binding site" evidence="12">
    <location>
        <position position="398"/>
    </location>
    <ligand>
        <name>Zn(2+)</name>
        <dbReference type="ChEBI" id="CHEBI:29105"/>
    </ligand>
</feature>
<feature type="region of interest" description="Disordered" evidence="13">
    <location>
        <begin position="101"/>
        <end position="141"/>
    </location>
</feature>
<dbReference type="PANTHER" id="PTHR11085">
    <property type="entry name" value="NAD-DEPENDENT PROTEIN DEACYLASE SIRTUIN-5, MITOCHONDRIAL-RELATED"/>
    <property type="match status" value="1"/>
</dbReference>
<comment type="similarity">
    <text evidence="3">Belongs to the sirtuin family. Class I subfamily.</text>
</comment>
<protein>
    <recommendedName>
        <fullName evidence="14">Deacetylase sirtuin-type domain-containing protein</fullName>
    </recommendedName>
</protein>
<dbReference type="PROSITE" id="PS50305">
    <property type="entry name" value="SIRTUIN"/>
    <property type="match status" value="1"/>
</dbReference>
<comment type="subcellular location">
    <subcellularLocation>
        <location evidence="2">Nucleus</location>
    </subcellularLocation>
</comment>